<evidence type="ECO:0000256" key="2">
    <source>
        <dbReference type="ARBA" id="ARBA00001946"/>
    </source>
</evidence>
<evidence type="ECO:0000256" key="9">
    <source>
        <dbReference type="ARBA" id="ARBA00022778"/>
    </source>
</evidence>
<comment type="cofactor">
    <cofactor evidence="2">
        <name>Mg(2+)</name>
        <dbReference type="ChEBI" id="CHEBI:18420"/>
    </cofactor>
</comment>
<evidence type="ECO:0000256" key="3">
    <source>
        <dbReference type="ARBA" id="ARBA00003951"/>
    </source>
</evidence>
<keyword evidence="8" id="KW-0479">Metal-binding</keyword>
<evidence type="ECO:0000313" key="17">
    <source>
        <dbReference type="Proteomes" id="UP001162480"/>
    </source>
</evidence>
<keyword evidence="7" id="KW-0444">Lipid biosynthesis</keyword>
<evidence type="ECO:0000256" key="13">
    <source>
        <dbReference type="ARBA" id="ARBA00023229"/>
    </source>
</evidence>
<dbReference type="GO" id="GO:0009240">
    <property type="term" value="P:isopentenyl diphosphate biosynthetic process"/>
    <property type="evidence" value="ECO:0007669"/>
    <property type="project" value="TreeGrafter"/>
</dbReference>
<reference evidence="16" key="1">
    <citation type="submission" date="2023-08" db="EMBL/GenBank/DDBJ databases">
        <authorList>
            <person name="Alioto T."/>
            <person name="Alioto T."/>
            <person name="Gomez Garrido J."/>
        </authorList>
    </citation>
    <scope>NUCLEOTIDE SEQUENCE</scope>
</reference>
<dbReference type="PROSITE" id="PS51462">
    <property type="entry name" value="NUDIX"/>
    <property type="match status" value="1"/>
</dbReference>
<evidence type="ECO:0000256" key="10">
    <source>
        <dbReference type="ARBA" id="ARBA00022842"/>
    </source>
</evidence>
<keyword evidence="9" id="KW-0756">Sterol biosynthesis</keyword>
<evidence type="ECO:0000256" key="11">
    <source>
        <dbReference type="ARBA" id="ARBA00022955"/>
    </source>
</evidence>
<evidence type="ECO:0000256" key="4">
    <source>
        <dbReference type="ARBA" id="ARBA00004826"/>
    </source>
</evidence>
<keyword evidence="11" id="KW-0752">Steroid biosynthesis</keyword>
<dbReference type="NCBIfam" id="TIGR02150">
    <property type="entry name" value="IPP_isom_1"/>
    <property type="match status" value="1"/>
</dbReference>
<dbReference type="PANTHER" id="PTHR10885">
    <property type="entry name" value="ISOPENTENYL-DIPHOSPHATE DELTA-ISOMERASE"/>
    <property type="match status" value="1"/>
</dbReference>
<keyword evidence="9" id="KW-1207">Sterol metabolism</keyword>
<evidence type="ECO:0000313" key="16">
    <source>
        <dbReference type="EMBL" id="CAI9727656.1"/>
    </source>
</evidence>
<dbReference type="GO" id="GO:0006695">
    <property type="term" value="P:cholesterol biosynthetic process"/>
    <property type="evidence" value="ECO:0007669"/>
    <property type="project" value="UniProtKB-KW"/>
</dbReference>
<dbReference type="Pfam" id="PF00293">
    <property type="entry name" value="NUDIX"/>
    <property type="match status" value="1"/>
</dbReference>
<dbReference type="Gene3D" id="3.90.79.10">
    <property type="entry name" value="Nucleoside Triphosphate Pyrophosphohydrolase"/>
    <property type="match status" value="1"/>
</dbReference>
<dbReference type="Proteomes" id="UP001162480">
    <property type="component" value="Chromosome 9"/>
</dbReference>
<dbReference type="InterPro" id="IPR011876">
    <property type="entry name" value="IsopentenylPP_isomerase_typ1"/>
</dbReference>
<comment type="similarity">
    <text evidence="5">Belongs to the IPP isomerase type 1 family.</text>
</comment>
<dbReference type="InterPro" id="IPR000086">
    <property type="entry name" value="NUDIX_hydrolase_dom"/>
</dbReference>
<dbReference type="EMBL" id="OX597822">
    <property type="protein sequence ID" value="CAI9727656.1"/>
    <property type="molecule type" value="Genomic_DNA"/>
</dbReference>
<dbReference type="InterPro" id="IPR015797">
    <property type="entry name" value="NUDIX_hydrolase-like_dom_sf"/>
</dbReference>
<evidence type="ECO:0000256" key="6">
    <source>
        <dbReference type="ARBA" id="ARBA00012057"/>
    </source>
</evidence>
<dbReference type="AlphaFoldDB" id="A0AA36F6K3"/>
<feature type="domain" description="Nudix hydrolase" evidence="15">
    <location>
        <begin position="102"/>
        <end position="255"/>
    </location>
</feature>
<evidence type="ECO:0000256" key="1">
    <source>
        <dbReference type="ARBA" id="ARBA00000374"/>
    </source>
</evidence>
<keyword evidence="9" id="KW-0753">Steroid metabolism</keyword>
<keyword evidence="13" id="KW-0414">Isoprene biosynthesis</keyword>
<keyword evidence="9" id="KW-0152">Cholesterol biosynthesis</keyword>
<organism evidence="16 17">
    <name type="scientific">Octopus vulgaris</name>
    <name type="common">Common octopus</name>
    <dbReference type="NCBI Taxonomy" id="6645"/>
    <lineage>
        <taxon>Eukaryota</taxon>
        <taxon>Metazoa</taxon>
        <taxon>Spiralia</taxon>
        <taxon>Lophotrochozoa</taxon>
        <taxon>Mollusca</taxon>
        <taxon>Cephalopoda</taxon>
        <taxon>Coleoidea</taxon>
        <taxon>Octopodiformes</taxon>
        <taxon>Octopoda</taxon>
        <taxon>Incirrata</taxon>
        <taxon>Octopodidae</taxon>
        <taxon>Octopus</taxon>
    </lineage>
</organism>
<keyword evidence="12" id="KW-0443">Lipid metabolism</keyword>
<evidence type="ECO:0000256" key="12">
    <source>
        <dbReference type="ARBA" id="ARBA00023098"/>
    </source>
</evidence>
<dbReference type="PANTHER" id="PTHR10885:SF0">
    <property type="entry name" value="ISOPENTENYL-DIPHOSPHATE DELTA-ISOMERASE"/>
    <property type="match status" value="1"/>
</dbReference>
<keyword evidence="10" id="KW-0460">Magnesium</keyword>
<evidence type="ECO:0000256" key="7">
    <source>
        <dbReference type="ARBA" id="ARBA00022516"/>
    </source>
</evidence>
<evidence type="ECO:0000256" key="14">
    <source>
        <dbReference type="ARBA" id="ARBA00023235"/>
    </source>
</evidence>
<gene>
    <name evidence="16" type="ORF">OCTVUL_1B025221</name>
</gene>
<evidence type="ECO:0000256" key="8">
    <source>
        <dbReference type="ARBA" id="ARBA00022723"/>
    </source>
</evidence>
<proteinExistence type="inferred from homology"/>
<keyword evidence="9" id="KW-0153">Cholesterol metabolism</keyword>
<sequence>MIRCLFHQHVAISRSSWKPLLFSTPLYSRLTKLSKACYADFSNFSFATAPASRMHSAVLANLDPTQAKLMSEECILVDEMDRVLDKATKQECHLMANINKGMLHRAFSVFLFNTNGELLLQQRSSKKITYPNHITNTCCSHPLFKEAELEENNAIGVRRAAQRKLQHELGIPPEQVPLEDIHYITRMHYKAGNVPLDGKWGEHEIDYVLFIKKNVDLNLNPNEVKSTMYLNCDGVKDLMKNFKDRGILLTPWFQLIVDNFLYQWWDNLQCLNTQPSVTSVMMLIAIDDDEEVEEWGKEDIDNDLDHRVRAGV</sequence>
<comment type="function">
    <text evidence="3">Catalyzes the 1,3-allylic rearrangement of the homoallylic substrate isopentenyl (IPP) to its highly electrophilic allylic isomer, dimethylallyl diphosphate (DMAPP).</text>
</comment>
<name>A0AA36F6K3_OCTVU</name>
<comment type="pathway">
    <text evidence="4">Isoprenoid biosynthesis; dimethylallyl diphosphate biosynthesis; dimethylallyl diphosphate from isopentenyl diphosphate: step 1/1.</text>
</comment>
<protein>
    <recommendedName>
        <fullName evidence="6">isopentenyl-diphosphate Delta-isomerase</fullName>
        <ecNumber evidence="6">5.3.3.2</ecNumber>
    </recommendedName>
</protein>
<dbReference type="GO" id="GO:0004452">
    <property type="term" value="F:isopentenyl-diphosphate delta-isomerase activity"/>
    <property type="evidence" value="ECO:0007669"/>
    <property type="project" value="UniProtKB-EC"/>
</dbReference>
<evidence type="ECO:0000256" key="5">
    <source>
        <dbReference type="ARBA" id="ARBA00007579"/>
    </source>
</evidence>
<comment type="catalytic activity">
    <reaction evidence="1">
        <text>isopentenyl diphosphate = dimethylallyl diphosphate</text>
        <dbReference type="Rhea" id="RHEA:23284"/>
        <dbReference type="ChEBI" id="CHEBI:57623"/>
        <dbReference type="ChEBI" id="CHEBI:128769"/>
        <dbReference type="EC" id="5.3.3.2"/>
    </reaction>
</comment>
<dbReference type="EC" id="5.3.3.2" evidence="6"/>
<dbReference type="SUPFAM" id="SSF55811">
    <property type="entry name" value="Nudix"/>
    <property type="match status" value="1"/>
</dbReference>
<accession>A0AA36F6K3</accession>
<keyword evidence="14" id="KW-0413">Isomerase</keyword>
<evidence type="ECO:0000259" key="15">
    <source>
        <dbReference type="PROSITE" id="PS51462"/>
    </source>
</evidence>
<dbReference type="GO" id="GO:0005737">
    <property type="term" value="C:cytoplasm"/>
    <property type="evidence" value="ECO:0007669"/>
    <property type="project" value="TreeGrafter"/>
</dbReference>
<dbReference type="FunFam" id="3.90.79.10:FF:000012">
    <property type="entry name" value="Isopentenyl-diphosphate Delta-isomerase 1"/>
    <property type="match status" value="1"/>
</dbReference>
<keyword evidence="17" id="KW-1185">Reference proteome</keyword>
<dbReference type="GO" id="GO:0046872">
    <property type="term" value="F:metal ion binding"/>
    <property type="evidence" value="ECO:0007669"/>
    <property type="project" value="UniProtKB-KW"/>
</dbReference>
<dbReference type="CDD" id="cd02885">
    <property type="entry name" value="NUDIX_IPP_Isomerase"/>
    <property type="match status" value="1"/>
</dbReference>